<evidence type="ECO:0000313" key="7">
    <source>
        <dbReference type="Proteomes" id="UP000306740"/>
    </source>
</evidence>
<proteinExistence type="predicted"/>
<evidence type="ECO:0000256" key="2">
    <source>
        <dbReference type="ARBA" id="ARBA00022840"/>
    </source>
</evidence>
<feature type="compositionally biased region" description="Basic and acidic residues" evidence="3">
    <location>
        <begin position="162"/>
        <end position="171"/>
    </location>
</feature>
<dbReference type="SUPFAM" id="SSF52540">
    <property type="entry name" value="P-loop containing nucleoside triphosphate hydrolases"/>
    <property type="match status" value="1"/>
</dbReference>
<evidence type="ECO:0000259" key="4">
    <source>
        <dbReference type="PROSITE" id="PS50893"/>
    </source>
</evidence>
<dbReference type="EMBL" id="VDFR01000051">
    <property type="protein sequence ID" value="TNC46846.1"/>
    <property type="molecule type" value="Genomic_DNA"/>
</dbReference>
<dbReference type="InterPro" id="IPR027417">
    <property type="entry name" value="P-loop_NTPase"/>
</dbReference>
<gene>
    <name evidence="6" type="ORF">FHE65_10995</name>
    <name evidence="5" type="ORF">FHE65_11590</name>
</gene>
<organism evidence="6 7">
    <name type="scientific">Mumia zhuanghuii</name>
    <dbReference type="NCBI Taxonomy" id="2585211"/>
    <lineage>
        <taxon>Bacteria</taxon>
        <taxon>Bacillati</taxon>
        <taxon>Actinomycetota</taxon>
        <taxon>Actinomycetes</taxon>
        <taxon>Propionibacteriales</taxon>
        <taxon>Nocardioidaceae</taxon>
        <taxon>Mumia</taxon>
    </lineage>
</organism>
<reference evidence="6 7" key="1">
    <citation type="submission" date="2019-05" db="EMBL/GenBank/DDBJ databases">
        <title>Mumia sp. nov., isolated from the intestinal contents of plateau pika (Ochotona curzoniae) in the Qinghai-Tibet plateau of China.</title>
        <authorList>
            <person name="Tian Z."/>
        </authorList>
    </citation>
    <scope>NUCLEOTIDE SEQUENCE [LARGE SCALE GENOMIC DNA]</scope>
    <source>
        <strain evidence="7">527</strain>
        <strain evidence="6">Z527</strain>
    </source>
</reference>
<comment type="caution">
    <text evidence="6">The sequence shown here is derived from an EMBL/GenBank/DDBJ whole genome shotgun (WGS) entry which is preliminary data.</text>
</comment>
<dbReference type="PROSITE" id="PS50893">
    <property type="entry name" value="ABC_TRANSPORTER_2"/>
    <property type="match status" value="1"/>
</dbReference>
<accession>A0A5C4MPE5</accession>
<dbReference type="Gene3D" id="3.40.50.300">
    <property type="entry name" value="P-loop containing nucleotide triphosphate hydrolases"/>
    <property type="match status" value="1"/>
</dbReference>
<keyword evidence="1" id="KW-0547">Nucleotide-binding</keyword>
<keyword evidence="2 6" id="KW-0067">ATP-binding</keyword>
<sequence>MHTSPHSQLALHDVSKTYDERRVIDRVSLTVKPGEKVGVVGDNGSGKSTLLRLLAGHEHPDDGEVTVRAPGGIGHLAQALDLPPEATVRDAVDVALADLRTLESAMHALEDALTREPPERFASSSVAATYATLTARYEARGGYEADVRVGIALHGLGLPDLDPARPTDRRRPAPVIRRRGTRTASAGSPRRGASRAVRCSSCSSRTSRSSADRDR</sequence>
<evidence type="ECO:0000313" key="6">
    <source>
        <dbReference type="EMBL" id="TNC47191.1"/>
    </source>
</evidence>
<dbReference type="EMBL" id="VDFR01000048">
    <property type="protein sequence ID" value="TNC47191.1"/>
    <property type="molecule type" value="Genomic_DNA"/>
</dbReference>
<feature type="domain" description="ABC transporter" evidence="4">
    <location>
        <begin position="9"/>
        <end position="210"/>
    </location>
</feature>
<dbReference type="PANTHER" id="PTHR42855:SF2">
    <property type="entry name" value="DRUG RESISTANCE ABC TRANSPORTER,ATP-BINDING PROTEIN"/>
    <property type="match status" value="1"/>
</dbReference>
<protein>
    <submittedName>
        <fullName evidence="6">ABC-F family ATP-binding cassette domain-containing protein</fullName>
    </submittedName>
</protein>
<evidence type="ECO:0000256" key="1">
    <source>
        <dbReference type="ARBA" id="ARBA00022741"/>
    </source>
</evidence>
<dbReference type="AlphaFoldDB" id="A0A5C4MPE5"/>
<dbReference type="PANTHER" id="PTHR42855">
    <property type="entry name" value="ABC TRANSPORTER ATP-BINDING SUBUNIT"/>
    <property type="match status" value="1"/>
</dbReference>
<dbReference type="InterPro" id="IPR051309">
    <property type="entry name" value="ABCF_ATPase"/>
</dbReference>
<feature type="compositionally biased region" description="Low complexity" evidence="3">
    <location>
        <begin position="190"/>
        <end position="209"/>
    </location>
</feature>
<dbReference type="GO" id="GO:0005524">
    <property type="term" value="F:ATP binding"/>
    <property type="evidence" value="ECO:0007669"/>
    <property type="project" value="UniProtKB-KW"/>
</dbReference>
<dbReference type="OrthoDB" id="5592724at2"/>
<dbReference type="GO" id="GO:0016887">
    <property type="term" value="F:ATP hydrolysis activity"/>
    <property type="evidence" value="ECO:0007669"/>
    <property type="project" value="InterPro"/>
</dbReference>
<dbReference type="Proteomes" id="UP000306740">
    <property type="component" value="Unassembled WGS sequence"/>
</dbReference>
<evidence type="ECO:0000313" key="5">
    <source>
        <dbReference type="EMBL" id="TNC46846.1"/>
    </source>
</evidence>
<evidence type="ECO:0000256" key="3">
    <source>
        <dbReference type="SAM" id="MobiDB-lite"/>
    </source>
</evidence>
<feature type="region of interest" description="Disordered" evidence="3">
    <location>
        <begin position="156"/>
        <end position="215"/>
    </location>
</feature>
<dbReference type="InterPro" id="IPR003593">
    <property type="entry name" value="AAA+_ATPase"/>
</dbReference>
<dbReference type="InterPro" id="IPR003439">
    <property type="entry name" value="ABC_transporter-like_ATP-bd"/>
</dbReference>
<dbReference type="SMART" id="SM00382">
    <property type="entry name" value="AAA"/>
    <property type="match status" value="1"/>
</dbReference>
<dbReference type="Pfam" id="PF00005">
    <property type="entry name" value="ABC_tran"/>
    <property type="match status" value="1"/>
</dbReference>
<name>A0A5C4MPE5_9ACTN</name>